<dbReference type="Proteomes" id="UP000646365">
    <property type="component" value="Unassembled WGS sequence"/>
</dbReference>
<dbReference type="EMBL" id="BMJQ01000019">
    <property type="protein sequence ID" value="GGF42560.1"/>
    <property type="molecule type" value="Genomic_DNA"/>
</dbReference>
<evidence type="ECO:0000256" key="1">
    <source>
        <dbReference type="SAM" id="Phobius"/>
    </source>
</evidence>
<feature type="transmembrane region" description="Helical" evidence="1">
    <location>
        <begin position="32"/>
        <end position="54"/>
    </location>
</feature>
<dbReference type="PANTHER" id="PTHR38441:SF1">
    <property type="entry name" value="MEMBRANE PROTEIN"/>
    <property type="match status" value="1"/>
</dbReference>
<proteinExistence type="predicted"/>
<protein>
    <recommendedName>
        <fullName evidence="4">DUF485 domain-containing protein</fullName>
    </recommendedName>
</protein>
<evidence type="ECO:0000313" key="2">
    <source>
        <dbReference type="EMBL" id="GGF42560.1"/>
    </source>
</evidence>
<feature type="transmembrane region" description="Helical" evidence="1">
    <location>
        <begin position="66"/>
        <end position="88"/>
    </location>
</feature>
<dbReference type="RefSeq" id="WP_189051512.1">
    <property type="nucleotide sequence ID" value="NZ_BMJQ01000019.1"/>
</dbReference>
<accession>A0A8J3E7J5</accession>
<dbReference type="AlphaFoldDB" id="A0A8J3E7J5"/>
<dbReference type="Pfam" id="PF04341">
    <property type="entry name" value="DUF485"/>
    <property type="match status" value="1"/>
</dbReference>
<keyword evidence="3" id="KW-1185">Reference proteome</keyword>
<keyword evidence="1" id="KW-1133">Transmembrane helix</keyword>
<sequence>MVEDVVTYGEVRPIALDHPSAVAELVAKKLRFVGLMTLIYMVSYVGLTVLAGFARALLSAPAIGPVNLGFVLIGANYLIAWGLALIYVRVANRHFDPLADRILGRQAP</sequence>
<keyword evidence="1" id="KW-0472">Membrane</keyword>
<evidence type="ECO:0000313" key="3">
    <source>
        <dbReference type="Proteomes" id="UP000646365"/>
    </source>
</evidence>
<reference evidence="2" key="2">
    <citation type="submission" date="2020-09" db="EMBL/GenBank/DDBJ databases">
        <authorList>
            <person name="Sun Q."/>
            <person name="Zhou Y."/>
        </authorList>
    </citation>
    <scope>NUCLEOTIDE SEQUENCE</scope>
    <source>
        <strain evidence="2">CGMCC 1.15725</strain>
    </source>
</reference>
<dbReference type="PANTHER" id="PTHR38441">
    <property type="entry name" value="INTEGRAL MEMBRANE PROTEIN-RELATED"/>
    <property type="match status" value="1"/>
</dbReference>
<evidence type="ECO:0008006" key="4">
    <source>
        <dbReference type="Google" id="ProtNLM"/>
    </source>
</evidence>
<reference evidence="2" key="1">
    <citation type="journal article" date="2014" name="Int. J. Syst. Evol. Microbiol.">
        <title>Complete genome sequence of Corynebacterium casei LMG S-19264T (=DSM 44701T), isolated from a smear-ripened cheese.</title>
        <authorList>
            <consortium name="US DOE Joint Genome Institute (JGI-PGF)"/>
            <person name="Walter F."/>
            <person name="Albersmeier A."/>
            <person name="Kalinowski J."/>
            <person name="Ruckert C."/>
        </authorList>
    </citation>
    <scope>NUCLEOTIDE SEQUENCE</scope>
    <source>
        <strain evidence="2">CGMCC 1.15725</strain>
    </source>
</reference>
<comment type="caution">
    <text evidence="2">The sequence shown here is derived from an EMBL/GenBank/DDBJ whole genome shotgun (WGS) entry which is preliminary data.</text>
</comment>
<dbReference type="InterPro" id="IPR007436">
    <property type="entry name" value="DUF485"/>
</dbReference>
<name>A0A8J3E7J5_9PROT</name>
<organism evidence="2 3">
    <name type="scientific">Aliidongia dinghuensis</name>
    <dbReference type="NCBI Taxonomy" id="1867774"/>
    <lineage>
        <taxon>Bacteria</taxon>
        <taxon>Pseudomonadati</taxon>
        <taxon>Pseudomonadota</taxon>
        <taxon>Alphaproteobacteria</taxon>
        <taxon>Rhodospirillales</taxon>
        <taxon>Dongiaceae</taxon>
        <taxon>Aliidongia</taxon>
    </lineage>
</organism>
<gene>
    <name evidence="2" type="ORF">GCM10011611_56260</name>
</gene>
<keyword evidence="1" id="KW-0812">Transmembrane</keyword>